<organism evidence="2 3">
    <name type="scientific">Blastopirellula marina</name>
    <dbReference type="NCBI Taxonomy" id="124"/>
    <lineage>
        <taxon>Bacteria</taxon>
        <taxon>Pseudomonadati</taxon>
        <taxon>Planctomycetota</taxon>
        <taxon>Planctomycetia</taxon>
        <taxon>Pirellulales</taxon>
        <taxon>Pirellulaceae</taxon>
        <taxon>Blastopirellula</taxon>
    </lineage>
</organism>
<keyword evidence="1" id="KW-1133">Transmembrane helix</keyword>
<keyword evidence="1" id="KW-0812">Transmembrane</keyword>
<feature type="transmembrane region" description="Helical" evidence="1">
    <location>
        <begin position="21"/>
        <end position="44"/>
    </location>
</feature>
<dbReference type="OrthoDB" id="244145at2"/>
<name>A0A2S8GKJ5_9BACT</name>
<protein>
    <submittedName>
        <fullName evidence="2">Uncharacterized protein</fullName>
    </submittedName>
</protein>
<dbReference type="AlphaFoldDB" id="A0A2S8GKJ5"/>
<evidence type="ECO:0000313" key="3">
    <source>
        <dbReference type="Proteomes" id="UP000237819"/>
    </source>
</evidence>
<sequence length="379" mass="41139">MSTRSKYHDSNDHQVFSDERAGIVTIALVLLGIAAGAAGGMFFAQRDFHRELASLKSELAESRHDIQVLTGYADDAQKTNSLLGQLRRQRTSLAENQLLAGELEHTLAKVEAAALRIDDAKAVLARMEDLQQQIVNQQCLAGELVAALDQQKAVQYQLSDLASAHDSAQRSLNALADNQSKLREIAGSLEENELTVQRVANVLDKQLQLNDDIASAQSAIELATDVAAHSAELHGALADNRRDSEQALSTLDEMVWICEYLNSQSNRLATTQANLRQIDEIQKEAATIKDSIGGLVENVETIKGLNGSLTTIVASTVGIRNGLAEIMLLEPAVRQLVGSHRDLEQLIGGAEGSDVLARAKKLIAEYNESQETVYVSQKP</sequence>
<proteinExistence type="predicted"/>
<evidence type="ECO:0000313" key="2">
    <source>
        <dbReference type="EMBL" id="PQO44965.1"/>
    </source>
</evidence>
<reference evidence="2 3" key="1">
    <citation type="submission" date="2018-02" db="EMBL/GenBank/DDBJ databases">
        <title>Comparative genomes isolates from brazilian mangrove.</title>
        <authorList>
            <person name="Araujo J.E."/>
            <person name="Taketani R.G."/>
            <person name="Silva M.C.P."/>
            <person name="Loureco M.V."/>
            <person name="Andreote F.D."/>
        </authorList>
    </citation>
    <scope>NUCLEOTIDE SEQUENCE [LARGE SCALE GENOMIC DNA]</scope>
    <source>
        <strain evidence="2 3">Nap-Phe MGV</strain>
    </source>
</reference>
<gene>
    <name evidence="2" type="ORF">C5Y93_15625</name>
</gene>
<dbReference type="EMBL" id="PUHZ01000016">
    <property type="protein sequence ID" value="PQO44965.1"/>
    <property type="molecule type" value="Genomic_DNA"/>
</dbReference>
<dbReference type="Proteomes" id="UP000237819">
    <property type="component" value="Unassembled WGS sequence"/>
</dbReference>
<comment type="caution">
    <text evidence="2">The sequence shown here is derived from an EMBL/GenBank/DDBJ whole genome shotgun (WGS) entry which is preliminary data.</text>
</comment>
<evidence type="ECO:0000256" key="1">
    <source>
        <dbReference type="SAM" id="Phobius"/>
    </source>
</evidence>
<dbReference type="RefSeq" id="WP_105336365.1">
    <property type="nucleotide sequence ID" value="NZ_PUHZ01000016.1"/>
</dbReference>
<keyword evidence="1" id="KW-0472">Membrane</keyword>
<accession>A0A2S8GKJ5</accession>